<gene>
    <name evidence="7" type="ORF">O3P69_009257</name>
</gene>
<evidence type="ECO:0000256" key="1">
    <source>
        <dbReference type="ARBA" id="ARBA00001936"/>
    </source>
</evidence>
<dbReference type="PANTHER" id="PTHR11358">
    <property type="entry name" value="ARGINASE/AGMATINASE"/>
    <property type="match status" value="1"/>
</dbReference>
<evidence type="ECO:0000256" key="4">
    <source>
        <dbReference type="ARBA" id="ARBA00022801"/>
    </source>
</evidence>
<dbReference type="GO" id="GO:0047971">
    <property type="term" value="F:guanidinobutyrase activity"/>
    <property type="evidence" value="ECO:0007669"/>
    <property type="project" value="UniProtKB-ARBA"/>
</dbReference>
<dbReference type="Proteomes" id="UP001487740">
    <property type="component" value="Unassembled WGS sequence"/>
</dbReference>
<dbReference type="InterPro" id="IPR006035">
    <property type="entry name" value="Ureohydrolase"/>
</dbReference>
<dbReference type="PRINTS" id="PR00116">
    <property type="entry name" value="ARGINASE"/>
</dbReference>
<dbReference type="InterPro" id="IPR005925">
    <property type="entry name" value="Agmatinase-rel"/>
</dbReference>
<dbReference type="GO" id="GO:0033389">
    <property type="term" value="P:putrescine biosynthetic process from arginine, via agmatine"/>
    <property type="evidence" value="ECO:0007669"/>
    <property type="project" value="TreeGrafter"/>
</dbReference>
<evidence type="ECO:0008006" key="9">
    <source>
        <dbReference type="Google" id="ProtNLM"/>
    </source>
</evidence>
<dbReference type="InterPro" id="IPR023696">
    <property type="entry name" value="Ureohydrolase_dom_sf"/>
</dbReference>
<dbReference type="NCBIfam" id="TIGR01230">
    <property type="entry name" value="agmatinase"/>
    <property type="match status" value="1"/>
</dbReference>
<dbReference type="PANTHER" id="PTHR11358:SF26">
    <property type="entry name" value="GUANIDINO ACID HYDROLASE, MITOCHONDRIAL"/>
    <property type="match status" value="1"/>
</dbReference>
<accession>A0AAW0T9M4</accession>
<protein>
    <recommendedName>
        <fullName evidence="9">Agmatinase</fullName>
    </recommendedName>
</protein>
<proteinExistence type="inferred from homology"/>
<dbReference type="AlphaFoldDB" id="A0AAW0T9M4"/>
<keyword evidence="3" id="KW-0479">Metal-binding</keyword>
<dbReference type="EMBL" id="JARAKH010000035">
    <property type="protein sequence ID" value="KAK8384343.1"/>
    <property type="molecule type" value="Genomic_DNA"/>
</dbReference>
<dbReference type="GO" id="GO:0008783">
    <property type="term" value="F:agmatinase activity"/>
    <property type="evidence" value="ECO:0007669"/>
    <property type="project" value="TreeGrafter"/>
</dbReference>
<dbReference type="Gene3D" id="3.40.800.10">
    <property type="entry name" value="Ureohydrolase domain"/>
    <property type="match status" value="1"/>
</dbReference>
<keyword evidence="5" id="KW-0464">Manganese</keyword>
<comment type="caution">
    <text evidence="7">The sequence shown here is derived from an EMBL/GenBank/DDBJ whole genome shotgun (WGS) entry which is preliminary data.</text>
</comment>
<comment type="similarity">
    <text evidence="2">Belongs to the arginase family. Agmatinase subfamily.</text>
</comment>
<dbReference type="PROSITE" id="PS51409">
    <property type="entry name" value="ARGINASE_2"/>
    <property type="match status" value="1"/>
</dbReference>
<organism evidence="7 8">
    <name type="scientific">Scylla paramamosain</name>
    <name type="common">Mud crab</name>
    <dbReference type="NCBI Taxonomy" id="85552"/>
    <lineage>
        <taxon>Eukaryota</taxon>
        <taxon>Metazoa</taxon>
        <taxon>Ecdysozoa</taxon>
        <taxon>Arthropoda</taxon>
        <taxon>Crustacea</taxon>
        <taxon>Multicrustacea</taxon>
        <taxon>Malacostraca</taxon>
        <taxon>Eumalacostraca</taxon>
        <taxon>Eucarida</taxon>
        <taxon>Decapoda</taxon>
        <taxon>Pleocyemata</taxon>
        <taxon>Brachyura</taxon>
        <taxon>Eubrachyura</taxon>
        <taxon>Portunoidea</taxon>
        <taxon>Portunidae</taxon>
        <taxon>Portuninae</taxon>
        <taxon>Scylla</taxon>
    </lineage>
</organism>
<dbReference type="InterPro" id="IPR020855">
    <property type="entry name" value="Ureohydrolase_Mn_BS"/>
</dbReference>
<dbReference type="GO" id="GO:0046872">
    <property type="term" value="F:metal ion binding"/>
    <property type="evidence" value="ECO:0007669"/>
    <property type="project" value="UniProtKB-KW"/>
</dbReference>
<dbReference type="CDD" id="cd11592">
    <property type="entry name" value="Agmatinase_PAH"/>
    <property type="match status" value="1"/>
</dbReference>
<dbReference type="PROSITE" id="PS01053">
    <property type="entry name" value="ARGINASE_1"/>
    <property type="match status" value="1"/>
</dbReference>
<name>A0AAW0T9M4_SCYPA</name>
<evidence type="ECO:0000256" key="5">
    <source>
        <dbReference type="ARBA" id="ARBA00023211"/>
    </source>
</evidence>
<sequence length="366" mass="39859">MLGVRRVSVWCHRRGFRSASSGHHVADQQSNPLLTTGTQDARQLHTTSPKNDKKLNQPVVANQMPRPGGIPSFMRLPIQKDTEGLDACFVGVPLDIGCSNRSGTRFGPRYLRCESPQRPVNQGTGVNPFLTHNVADIGDVFINLYNLPEACRNIREQYQSIISKKCIPLTMGGDHTISYPILQAMKDKYGPVGLIHVDAHPDLQDEVLGSPIGHGTPFKRAYDEGLIDCSRVIQIGLRGTGYSSDDCNIGRSLGFRVVGAQECWYKSLEPLMAEVREQMGEGPVYLSFDIDAIDPCYCPGTGTPEVGGLTSIQALEIVRGCRGLNLVGCDLVEVSPPYDVAGMTAGTGAHLLFEMLCVLPGPRHCE</sequence>
<keyword evidence="8" id="KW-1185">Reference proteome</keyword>
<evidence type="ECO:0000256" key="3">
    <source>
        <dbReference type="ARBA" id="ARBA00022723"/>
    </source>
</evidence>
<evidence type="ECO:0000313" key="7">
    <source>
        <dbReference type="EMBL" id="KAK8384343.1"/>
    </source>
</evidence>
<dbReference type="SUPFAM" id="SSF52768">
    <property type="entry name" value="Arginase/deacetylase"/>
    <property type="match status" value="1"/>
</dbReference>
<evidence type="ECO:0000256" key="2">
    <source>
        <dbReference type="ARBA" id="ARBA00009227"/>
    </source>
</evidence>
<comment type="cofactor">
    <cofactor evidence="1">
        <name>Mn(2+)</name>
        <dbReference type="ChEBI" id="CHEBI:29035"/>
    </cofactor>
</comment>
<reference evidence="7 8" key="1">
    <citation type="submission" date="2023-03" db="EMBL/GenBank/DDBJ databases">
        <title>High-quality genome of Scylla paramamosain provides insights in environmental adaptation.</title>
        <authorList>
            <person name="Zhang L."/>
        </authorList>
    </citation>
    <scope>NUCLEOTIDE SEQUENCE [LARGE SCALE GENOMIC DNA]</scope>
    <source>
        <strain evidence="7">LZ_2023a</strain>
        <tissue evidence="7">Muscle</tissue>
    </source>
</reference>
<dbReference type="FunFam" id="3.40.800.10:FF:000002">
    <property type="entry name" value="Agmatinase"/>
    <property type="match status" value="1"/>
</dbReference>
<evidence type="ECO:0000313" key="8">
    <source>
        <dbReference type="Proteomes" id="UP001487740"/>
    </source>
</evidence>
<keyword evidence="4 6" id="KW-0378">Hydrolase</keyword>
<evidence type="ECO:0000256" key="6">
    <source>
        <dbReference type="RuleBase" id="RU003684"/>
    </source>
</evidence>
<dbReference type="Pfam" id="PF00491">
    <property type="entry name" value="Arginase"/>
    <property type="match status" value="1"/>
</dbReference>